<comment type="caution">
    <text evidence="3">The sequence shown here is derived from an EMBL/GenBank/DDBJ whole genome shotgun (WGS) entry which is preliminary data.</text>
</comment>
<dbReference type="OrthoDB" id="2430297at2759"/>
<feature type="domain" description="RNase H type-1" evidence="2">
    <location>
        <begin position="217"/>
        <end position="294"/>
    </location>
</feature>
<dbReference type="InterPro" id="IPR002156">
    <property type="entry name" value="RNaseH_domain"/>
</dbReference>
<dbReference type="Pfam" id="PF00075">
    <property type="entry name" value="RNase_H"/>
    <property type="match status" value="1"/>
</dbReference>
<dbReference type="EMBL" id="BLAL01000196">
    <property type="protein sequence ID" value="GES90637.1"/>
    <property type="molecule type" value="Genomic_DNA"/>
</dbReference>
<dbReference type="InterPro" id="IPR036397">
    <property type="entry name" value="RNaseH_sf"/>
</dbReference>
<evidence type="ECO:0000259" key="2">
    <source>
        <dbReference type="PROSITE" id="PS50879"/>
    </source>
</evidence>
<dbReference type="InterPro" id="IPR012337">
    <property type="entry name" value="RNaseH-like_sf"/>
</dbReference>
<proteinExistence type="predicted"/>
<evidence type="ECO:0000256" key="1">
    <source>
        <dbReference type="SAM" id="Coils"/>
    </source>
</evidence>
<dbReference type="GO" id="GO:0003676">
    <property type="term" value="F:nucleic acid binding"/>
    <property type="evidence" value="ECO:0007669"/>
    <property type="project" value="InterPro"/>
</dbReference>
<feature type="coiled-coil region" evidence="1">
    <location>
        <begin position="1"/>
        <end position="35"/>
    </location>
</feature>
<protein>
    <recommendedName>
        <fullName evidence="2">RNase H type-1 domain-containing protein</fullName>
    </recommendedName>
</protein>
<gene>
    <name evidence="3" type="ORF">RCL2_001747200</name>
</gene>
<dbReference type="Proteomes" id="UP000615446">
    <property type="component" value="Unassembled WGS sequence"/>
</dbReference>
<dbReference type="AlphaFoldDB" id="A0A8H3QTA4"/>
<sequence>MAEIEGTHNNSNIKIEQLNQKRLKLNKRRKESKIKSWICKFFELSFKEGVRYAVCKVEEVVRKECKKTYKIGTLTSNCSDHFVNIYGITQEYEKVNIICDSQPLTVLESLAFKQLIFQLDLKFQMFNPKYIKLLIHKAYNYSKSLIMEKLEKDTNAVSLTSDHISDTLLTVLDEWELQNKTFIITINNEKWLDDSALQESLMRTKTALQEGWNEPKANWRIEIYTDGSLTKTRDHLDQEFKIVANIRYWPSSTRTEICAILIALMAVLKLAQVVIYTDSQCTIDDITTWNKKSA</sequence>
<dbReference type="GO" id="GO:0004523">
    <property type="term" value="F:RNA-DNA hybrid ribonuclease activity"/>
    <property type="evidence" value="ECO:0007669"/>
    <property type="project" value="InterPro"/>
</dbReference>
<name>A0A8H3QTA4_9GLOM</name>
<dbReference type="SUPFAM" id="SSF53098">
    <property type="entry name" value="Ribonuclease H-like"/>
    <property type="match status" value="1"/>
</dbReference>
<accession>A0A8H3QTA4</accession>
<dbReference type="PROSITE" id="PS50879">
    <property type="entry name" value="RNASE_H_1"/>
    <property type="match status" value="1"/>
</dbReference>
<dbReference type="Gene3D" id="3.30.420.10">
    <property type="entry name" value="Ribonuclease H-like superfamily/Ribonuclease H"/>
    <property type="match status" value="1"/>
</dbReference>
<reference evidence="3" key="1">
    <citation type="submission" date="2019-10" db="EMBL/GenBank/DDBJ databases">
        <title>Conservation and host-specific expression of non-tandemly repeated heterogenous ribosome RNA gene in arbuscular mycorrhizal fungi.</title>
        <authorList>
            <person name="Maeda T."/>
            <person name="Kobayashi Y."/>
            <person name="Nakagawa T."/>
            <person name="Ezawa T."/>
            <person name="Yamaguchi K."/>
            <person name="Bino T."/>
            <person name="Nishimoto Y."/>
            <person name="Shigenobu S."/>
            <person name="Kawaguchi M."/>
        </authorList>
    </citation>
    <scope>NUCLEOTIDE SEQUENCE</scope>
    <source>
        <strain evidence="3">HR1</strain>
    </source>
</reference>
<evidence type="ECO:0000313" key="4">
    <source>
        <dbReference type="Proteomes" id="UP000615446"/>
    </source>
</evidence>
<evidence type="ECO:0000313" key="3">
    <source>
        <dbReference type="EMBL" id="GES90637.1"/>
    </source>
</evidence>
<keyword evidence="1" id="KW-0175">Coiled coil</keyword>
<organism evidence="3 4">
    <name type="scientific">Rhizophagus clarus</name>
    <dbReference type="NCBI Taxonomy" id="94130"/>
    <lineage>
        <taxon>Eukaryota</taxon>
        <taxon>Fungi</taxon>
        <taxon>Fungi incertae sedis</taxon>
        <taxon>Mucoromycota</taxon>
        <taxon>Glomeromycotina</taxon>
        <taxon>Glomeromycetes</taxon>
        <taxon>Glomerales</taxon>
        <taxon>Glomeraceae</taxon>
        <taxon>Rhizophagus</taxon>
    </lineage>
</organism>